<dbReference type="PROSITE" id="PS51471">
    <property type="entry name" value="FE2OG_OXY"/>
    <property type="match status" value="1"/>
</dbReference>
<feature type="domain" description="Fe2OG dioxygenase" evidence="6">
    <location>
        <begin position="82"/>
        <end position="219"/>
    </location>
</feature>
<name>A0A9P8XYT3_9PEZI</name>
<keyword evidence="5" id="KW-0408">Iron</keyword>
<dbReference type="AlphaFoldDB" id="A0A9P8XYT3"/>
<evidence type="ECO:0000256" key="3">
    <source>
        <dbReference type="ARBA" id="ARBA00022964"/>
    </source>
</evidence>
<evidence type="ECO:0000256" key="4">
    <source>
        <dbReference type="ARBA" id="ARBA00023002"/>
    </source>
</evidence>
<comment type="cofactor">
    <cofactor evidence="1">
        <name>L-ascorbate</name>
        <dbReference type="ChEBI" id="CHEBI:38290"/>
    </cofactor>
</comment>
<dbReference type="PANTHER" id="PTHR10869:SF246">
    <property type="entry name" value="TRANSMEMBRANE PROLYL 4-HYDROXYLASE"/>
    <property type="match status" value="1"/>
</dbReference>
<dbReference type="Proteomes" id="UP000756346">
    <property type="component" value="Unassembled WGS sequence"/>
</dbReference>
<keyword evidence="2" id="KW-0479">Metal-binding</keyword>
<evidence type="ECO:0000313" key="8">
    <source>
        <dbReference type="Proteomes" id="UP000756346"/>
    </source>
</evidence>
<dbReference type="RefSeq" id="XP_046007210.1">
    <property type="nucleotide sequence ID" value="XM_046162301.1"/>
</dbReference>
<sequence>MFSSDPIITYIENYLSPAEIEYLLKLAKPLYQQSPVSQGKRLKTYNAEIRSSMSAVLGGNDPVVRCIEQRSVDFQGFLPRSHLEDLQVVKYGISDHFRPHFDWFGGDSNPRISSFFVYIACDADDTNHPGAGECKGGATQFPDYTGAFPAKWCQFIDCHDDSGVGGVAFKPIPGNAIFWGNLYPNGTGHPGTWHAGMPVTQGRKVGMNILTRRERLVGV</sequence>
<dbReference type="PANTHER" id="PTHR10869">
    <property type="entry name" value="PROLYL 4-HYDROXYLASE ALPHA SUBUNIT"/>
    <property type="match status" value="1"/>
</dbReference>
<keyword evidence="8" id="KW-1185">Reference proteome</keyword>
<keyword evidence="3" id="KW-0223">Dioxygenase</keyword>
<evidence type="ECO:0000256" key="2">
    <source>
        <dbReference type="ARBA" id="ARBA00022723"/>
    </source>
</evidence>
<dbReference type="InterPro" id="IPR006620">
    <property type="entry name" value="Pro_4_hyd_alph"/>
</dbReference>
<dbReference type="GO" id="GO:0004656">
    <property type="term" value="F:procollagen-proline 4-dioxygenase activity"/>
    <property type="evidence" value="ECO:0007669"/>
    <property type="project" value="TreeGrafter"/>
</dbReference>
<dbReference type="SMART" id="SM00702">
    <property type="entry name" value="P4Hc"/>
    <property type="match status" value="1"/>
</dbReference>
<comment type="caution">
    <text evidence="7">The sequence shown here is derived from an EMBL/GenBank/DDBJ whole genome shotgun (WGS) entry which is preliminary data.</text>
</comment>
<protein>
    <recommendedName>
        <fullName evidence="6">Fe2OG dioxygenase domain-containing protein</fullName>
    </recommendedName>
</protein>
<proteinExistence type="predicted"/>
<dbReference type="InterPro" id="IPR045054">
    <property type="entry name" value="P4HA-like"/>
</dbReference>
<reference evidence="7" key="1">
    <citation type="journal article" date="2021" name="Nat. Commun.">
        <title>Genetic determinants of endophytism in the Arabidopsis root mycobiome.</title>
        <authorList>
            <person name="Mesny F."/>
            <person name="Miyauchi S."/>
            <person name="Thiergart T."/>
            <person name="Pickel B."/>
            <person name="Atanasova L."/>
            <person name="Karlsson M."/>
            <person name="Huettel B."/>
            <person name="Barry K.W."/>
            <person name="Haridas S."/>
            <person name="Chen C."/>
            <person name="Bauer D."/>
            <person name="Andreopoulos W."/>
            <person name="Pangilinan J."/>
            <person name="LaButti K."/>
            <person name="Riley R."/>
            <person name="Lipzen A."/>
            <person name="Clum A."/>
            <person name="Drula E."/>
            <person name="Henrissat B."/>
            <person name="Kohler A."/>
            <person name="Grigoriev I.V."/>
            <person name="Martin F.M."/>
            <person name="Hacquard S."/>
        </authorList>
    </citation>
    <scope>NUCLEOTIDE SEQUENCE</scope>
    <source>
        <strain evidence="7">MPI-CAGE-CH-0230</strain>
    </source>
</reference>
<dbReference type="OrthoDB" id="420380at2759"/>
<dbReference type="Pfam" id="PF13640">
    <property type="entry name" value="2OG-FeII_Oxy_3"/>
    <property type="match status" value="1"/>
</dbReference>
<evidence type="ECO:0000256" key="1">
    <source>
        <dbReference type="ARBA" id="ARBA00001961"/>
    </source>
</evidence>
<dbReference type="EMBL" id="JAGTJQ010000010">
    <property type="protein sequence ID" value="KAH7021009.1"/>
    <property type="molecule type" value="Genomic_DNA"/>
</dbReference>
<evidence type="ECO:0000256" key="5">
    <source>
        <dbReference type="ARBA" id="ARBA00023004"/>
    </source>
</evidence>
<evidence type="ECO:0000259" key="6">
    <source>
        <dbReference type="PROSITE" id="PS51471"/>
    </source>
</evidence>
<dbReference type="InterPro" id="IPR005123">
    <property type="entry name" value="Oxoglu/Fe-dep_dioxygenase_dom"/>
</dbReference>
<organism evidence="7 8">
    <name type="scientific">Microdochium trichocladiopsis</name>
    <dbReference type="NCBI Taxonomy" id="1682393"/>
    <lineage>
        <taxon>Eukaryota</taxon>
        <taxon>Fungi</taxon>
        <taxon>Dikarya</taxon>
        <taxon>Ascomycota</taxon>
        <taxon>Pezizomycotina</taxon>
        <taxon>Sordariomycetes</taxon>
        <taxon>Xylariomycetidae</taxon>
        <taxon>Xylariales</taxon>
        <taxon>Microdochiaceae</taxon>
        <taxon>Microdochium</taxon>
    </lineage>
</organism>
<evidence type="ECO:0000313" key="7">
    <source>
        <dbReference type="EMBL" id="KAH7021009.1"/>
    </source>
</evidence>
<dbReference type="InterPro" id="IPR044862">
    <property type="entry name" value="Pro_4_hyd_alph_FE2OG_OXY"/>
</dbReference>
<dbReference type="GO" id="GO:0031418">
    <property type="term" value="F:L-ascorbic acid binding"/>
    <property type="evidence" value="ECO:0007669"/>
    <property type="project" value="InterPro"/>
</dbReference>
<keyword evidence="4" id="KW-0560">Oxidoreductase</keyword>
<gene>
    <name evidence="7" type="ORF">B0I36DRAFT_424902</name>
</gene>
<dbReference type="GO" id="GO:0005783">
    <property type="term" value="C:endoplasmic reticulum"/>
    <property type="evidence" value="ECO:0007669"/>
    <property type="project" value="TreeGrafter"/>
</dbReference>
<dbReference type="GeneID" id="70191847"/>
<dbReference type="Gene3D" id="2.60.120.620">
    <property type="entry name" value="q2cbj1_9rhob like domain"/>
    <property type="match status" value="1"/>
</dbReference>
<accession>A0A9P8XYT3</accession>
<dbReference type="GO" id="GO:0005506">
    <property type="term" value="F:iron ion binding"/>
    <property type="evidence" value="ECO:0007669"/>
    <property type="project" value="InterPro"/>
</dbReference>